<proteinExistence type="predicted"/>
<dbReference type="Proteomes" id="UP000837675">
    <property type="component" value="Unassembled WGS sequence"/>
</dbReference>
<dbReference type="AlphaFoldDB" id="A0A8S4C3I6"/>
<name>A0A8S4C3I6_9ACAR</name>
<dbReference type="EMBL" id="CAJVAF010000036">
    <property type="protein sequence ID" value="CAG7589358.1"/>
    <property type="molecule type" value="Genomic_DNA"/>
</dbReference>
<gene>
    <name evidence="1" type="ORF">MHYMCMPASI_00130</name>
</gene>
<accession>A0A8S4C3I6</accession>
<comment type="caution">
    <text evidence="1">The sequence shown here is derived from an EMBL/GenBank/DDBJ whole genome shotgun (WGS) entry which is preliminary data.</text>
</comment>
<evidence type="ECO:0000313" key="2">
    <source>
        <dbReference type="Proteomes" id="UP000837675"/>
    </source>
</evidence>
<organism evidence="1 2">
    <name type="scientific">Hyalomma marginatum</name>
    <dbReference type="NCBI Taxonomy" id="34627"/>
    <lineage>
        <taxon>Eukaryota</taxon>
        <taxon>Metazoa</taxon>
        <taxon>Ecdysozoa</taxon>
        <taxon>Arthropoda</taxon>
        <taxon>Chelicerata</taxon>
        <taxon>Arachnida</taxon>
        <taxon>Acari</taxon>
        <taxon>Parasitiformes</taxon>
        <taxon>Ixodida</taxon>
        <taxon>Ixodoidea</taxon>
        <taxon>Ixodidae</taxon>
        <taxon>Hyalomminae</taxon>
        <taxon>Hyalomma</taxon>
    </lineage>
</organism>
<keyword evidence="2" id="KW-1185">Reference proteome</keyword>
<evidence type="ECO:0000313" key="1">
    <source>
        <dbReference type="EMBL" id="CAG7589358.1"/>
    </source>
</evidence>
<protein>
    <submittedName>
        <fullName evidence="1">Uncharacterized protein</fullName>
    </submittedName>
</protein>
<reference evidence="1" key="1">
    <citation type="submission" date="2021-06" db="EMBL/GenBank/DDBJ databases">
        <authorList>
            <person name="Nardi T."/>
            <person name="Nardi T."/>
        </authorList>
    </citation>
    <scope>NUCLEOTIDE SEQUENCE</scope>
</reference>
<sequence>MSTLIGLDSGTQLTEQAEAVLASNLKLKETSASSNSGCNSAYHHSPSHHESLNTLSILGAAITKVAETKEALVIYLN</sequence>